<name>K2BVQ8_9BACT</name>
<evidence type="ECO:0008006" key="2">
    <source>
        <dbReference type="Google" id="ProtNLM"/>
    </source>
</evidence>
<organism evidence="1">
    <name type="scientific">uncultured bacterium</name>
    <name type="common">gcode 4</name>
    <dbReference type="NCBI Taxonomy" id="1234023"/>
    <lineage>
        <taxon>Bacteria</taxon>
        <taxon>environmental samples</taxon>
    </lineage>
</organism>
<dbReference type="AlphaFoldDB" id="K2BVQ8"/>
<dbReference type="EMBL" id="AMFJ01021636">
    <property type="protein sequence ID" value="EKD66334.1"/>
    <property type="molecule type" value="Genomic_DNA"/>
</dbReference>
<dbReference type="SUPFAM" id="SSF48403">
    <property type="entry name" value="Ankyrin repeat"/>
    <property type="match status" value="1"/>
</dbReference>
<dbReference type="InterPro" id="IPR036770">
    <property type="entry name" value="Ankyrin_rpt-contain_sf"/>
</dbReference>
<evidence type="ECO:0000313" key="1">
    <source>
        <dbReference type="EMBL" id="EKD66334.1"/>
    </source>
</evidence>
<proteinExistence type="predicted"/>
<protein>
    <recommendedName>
        <fullName evidence="2">Ankyrin repeat protein</fullName>
    </recommendedName>
</protein>
<accession>K2BVQ8</accession>
<comment type="caution">
    <text evidence="1">The sequence shown here is derived from an EMBL/GenBank/DDBJ whole genome shotgun (WGS) entry which is preliminary data.</text>
</comment>
<reference evidence="1" key="1">
    <citation type="journal article" date="2012" name="Science">
        <title>Fermentation, hydrogen, and sulfur metabolism in multiple uncultivated bacterial phyla.</title>
        <authorList>
            <person name="Wrighton K.C."/>
            <person name="Thomas B.C."/>
            <person name="Sharon I."/>
            <person name="Miller C.S."/>
            <person name="Castelle C.J."/>
            <person name="VerBerkmoes N.C."/>
            <person name="Wilkins M.J."/>
            <person name="Hettich R.L."/>
            <person name="Lipton M.S."/>
            <person name="Williams K.H."/>
            <person name="Long P.E."/>
            <person name="Banfield J.F."/>
        </authorList>
    </citation>
    <scope>NUCLEOTIDE SEQUENCE [LARGE SCALE GENOMIC DNA]</scope>
</reference>
<sequence>MPKKSSNVWGKSPEIKAPYLSAEELLKKVYETAWNTTKLVHYKRSFRTVKIFKEDWNIFCATLISNNLHLDIVNLLIEHSVQNGFKDWIDINMPFNDGGNLLDYSIKYHEYDIFKKLIALNANYLSIDKLYLATSVRINPPTSKEGAQKMEKDLEVKRKMTADLLKLWAPINKEIIENILRFSEAGFLQIIADSEQWKKLLTAKFLKAQMEDGTNQHFLKNRPEMQTMFMMLYNKQKVIEILEEEKWKDEVEKAVSIIREEIKKKARDIVTSPQFIAEYIVEEILKENWEEIQWIAIDLIKKKLIENPERILENLFRD</sequence>
<gene>
    <name evidence="1" type="ORF">ACD_49C00050G0004</name>
</gene>